<organism evidence="1">
    <name type="scientific">Rhizophora mucronata</name>
    <name type="common">Asiatic mangrove</name>
    <dbReference type="NCBI Taxonomy" id="61149"/>
    <lineage>
        <taxon>Eukaryota</taxon>
        <taxon>Viridiplantae</taxon>
        <taxon>Streptophyta</taxon>
        <taxon>Embryophyta</taxon>
        <taxon>Tracheophyta</taxon>
        <taxon>Spermatophyta</taxon>
        <taxon>Magnoliopsida</taxon>
        <taxon>eudicotyledons</taxon>
        <taxon>Gunneridae</taxon>
        <taxon>Pentapetalae</taxon>
        <taxon>rosids</taxon>
        <taxon>fabids</taxon>
        <taxon>Malpighiales</taxon>
        <taxon>Rhizophoraceae</taxon>
        <taxon>Rhizophora</taxon>
    </lineage>
</organism>
<dbReference type="EMBL" id="GGEC01083689">
    <property type="protein sequence ID" value="MBX64173.1"/>
    <property type="molecule type" value="Transcribed_RNA"/>
</dbReference>
<protein>
    <submittedName>
        <fullName evidence="1">Uncharacterized protein</fullName>
    </submittedName>
</protein>
<name>A0A2P2QB40_RHIMU</name>
<accession>A0A2P2QB40</accession>
<dbReference type="AlphaFoldDB" id="A0A2P2QB40"/>
<sequence>MESIQAPNEKTSKSEIHAFQLFFEYLSTTIH</sequence>
<proteinExistence type="predicted"/>
<reference evidence="1" key="1">
    <citation type="submission" date="2018-02" db="EMBL/GenBank/DDBJ databases">
        <title>Rhizophora mucronata_Transcriptome.</title>
        <authorList>
            <person name="Meera S.P."/>
            <person name="Sreeshan A."/>
            <person name="Augustine A."/>
        </authorList>
    </citation>
    <scope>NUCLEOTIDE SEQUENCE</scope>
    <source>
        <tissue evidence="1">Leaf</tissue>
    </source>
</reference>
<evidence type="ECO:0000313" key="1">
    <source>
        <dbReference type="EMBL" id="MBX64173.1"/>
    </source>
</evidence>